<dbReference type="PANTHER" id="PTHR15910">
    <property type="entry name" value="ARCHAEMETZINCIN"/>
    <property type="match status" value="1"/>
</dbReference>
<keyword evidence="5" id="KW-0862">Zinc</keyword>
<dbReference type="GO" id="GO:0046872">
    <property type="term" value="F:metal ion binding"/>
    <property type="evidence" value="ECO:0007669"/>
    <property type="project" value="UniProtKB-KW"/>
</dbReference>
<dbReference type="InterPro" id="IPR012962">
    <property type="entry name" value="Pept_M54_archaemetzincn"/>
</dbReference>
<keyword evidence="4" id="KW-0378">Hydrolase</keyword>
<evidence type="ECO:0000256" key="4">
    <source>
        <dbReference type="ARBA" id="ARBA00022801"/>
    </source>
</evidence>
<reference evidence="7 8" key="1">
    <citation type="journal article" date="2015" name="Genom Data">
        <title>Draft genome sequence of a multidrug-resistant Chryseobacterium indologenes isolate from Malaysia.</title>
        <authorList>
            <person name="Yu C.Y."/>
            <person name="Ang G.Y."/>
            <person name="Cheng H.J."/>
            <person name="Cheong Y.M."/>
            <person name="Yin W.F."/>
            <person name="Chan K.G."/>
        </authorList>
    </citation>
    <scope>NUCLEOTIDE SEQUENCE [LARGE SCALE GENOMIC DNA]</scope>
    <source>
        <strain evidence="7 8">CI_885</strain>
    </source>
</reference>
<dbReference type="PANTHER" id="PTHR15910:SF1">
    <property type="entry name" value="ARCHAEMETZINCIN-2"/>
    <property type="match status" value="1"/>
</dbReference>
<evidence type="ECO:0000256" key="1">
    <source>
        <dbReference type="ARBA" id="ARBA00001947"/>
    </source>
</evidence>
<dbReference type="SUPFAM" id="SSF55486">
    <property type="entry name" value="Metalloproteases ('zincins'), catalytic domain"/>
    <property type="match status" value="1"/>
</dbReference>
<dbReference type="Gene3D" id="3.40.390.10">
    <property type="entry name" value="Collagenase (Catalytic Domain)"/>
    <property type="match status" value="1"/>
</dbReference>
<dbReference type="PROSITE" id="PS51257">
    <property type="entry name" value="PROKAR_LIPOPROTEIN"/>
    <property type="match status" value="1"/>
</dbReference>
<dbReference type="GO" id="GO:0006508">
    <property type="term" value="P:proteolysis"/>
    <property type="evidence" value="ECO:0007669"/>
    <property type="project" value="UniProtKB-KW"/>
</dbReference>
<dbReference type="Proteomes" id="UP000037953">
    <property type="component" value="Unassembled WGS sequence"/>
</dbReference>
<gene>
    <name evidence="7" type="ORF">AOB46_04080</name>
</gene>
<evidence type="ECO:0000313" key="7">
    <source>
        <dbReference type="EMBL" id="KPE53167.1"/>
    </source>
</evidence>
<dbReference type="PATRIC" id="fig|253.9.peg.866"/>
<comment type="cofactor">
    <cofactor evidence="1">
        <name>Zn(2+)</name>
        <dbReference type="ChEBI" id="CHEBI:29105"/>
    </cofactor>
</comment>
<evidence type="ECO:0000313" key="8">
    <source>
        <dbReference type="Proteomes" id="UP000037953"/>
    </source>
</evidence>
<evidence type="ECO:0000256" key="2">
    <source>
        <dbReference type="ARBA" id="ARBA00022670"/>
    </source>
</evidence>
<evidence type="ECO:0000256" key="6">
    <source>
        <dbReference type="ARBA" id="ARBA00023049"/>
    </source>
</evidence>
<reference evidence="8" key="2">
    <citation type="submission" date="2015-09" db="EMBL/GenBank/DDBJ databases">
        <title>Draft genome sequence of a multidrug-resistant Chryseobacterium indologenes isolate from Malaysia.</title>
        <authorList>
            <person name="Yu C.Y."/>
            <person name="Ang G.Y."/>
            <person name="Chan K.-G."/>
        </authorList>
    </citation>
    <scope>NUCLEOTIDE SEQUENCE [LARGE SCALE GENOMIC DNA]</scope>
    <source>
        <strain evidence="8">CI_885</strain>
    </source>
</reference>
<keyword evidence="2" id="KW-0645">Protease</keyword>
<evidence type="ECO:0000256" key="5">
    <source>
        <dbReference type="ARBA" id="ARBA00022833"/>
    </source>
</evidence>
<dbReference type="InterPro" id="IPR024079">
    <property type="entry name" value="MetalloPept_cat_dom_sf"/>
</dbReference>
<dbReference type="Pfam" id="PF07998">
    <property type="entry name" value="Peptidase_M54"/>
    <property type="match status" value="1"/>
</dbReference>
<comment type="caution">
    <text evidence="7">The sequence shown here is derived from an EMBL/GenBank/DDBJ whole genome shotgun (WGS) entry which is preliminary data.</text>
</comment>
<dbReference type="AlphaFoldDB" id="A0A0N0ZZ60"/>
<name>A0A0N0ZZ60_CHRID</name>
<evidence type="ECO:0008006" key="9">
    <source>
        <dbReference type="Google" id="ProtNLM"/>
    </source>
</evidence>
<accession>A0A0N0ZZ60</accession>
<organism evidence="7 8">
    <name type="scientific">Chryseobacterium indologenes</name>
    <name type="common">Flavobacterium indologenes</name>
    <dbReference type="NCBI Taxonomy" id="253"/>
    <lineage>
        <taxon>Bacteria</taxon>
        <taxon>Pseudomonadati</taxon>
        <taxon>Bacteroidota</taxon>
        <taxon>Flavobacteriia</taxon>
        <taxon>Flavobacteriales</taxon>
        <taxon>Weeksellaceae</taxon>
        <taxon>Chryseobacterium group</taxon>
        <taxon>Chryseobacterium</taxon>
    </lineage>
</organism>
<proteinExistence type="predicted"/>
<sequence>MFILPKTIIKVLRSSKIYGLPLWLFLTVSCSEKTPLSKTDEQPMTILIQPFRDISPQETAIATEGIRKVYPNIKVLDPIDFPENAYYKERNRYRADSAIKFLNTRTKEGFVTIGLTTKDISVTKGKIKDYGIMGLGYRPGKACIASKFRLNKKNADEQFFKIAIHELGHTQGLKHCPEKSCFMRDAEGGNPTDEETDFCSSCKTFLIHKNWKFNSI</sequence>
<protein>
    <recommendedName>
        <fullName evidence="9">Zn-dependent protease</fullName>
    </recommendedName>
</protein>
<dbReference type="CDD" id="cd11375">
    <property type="entry name" value="Peptidase_M54"/>
    <property type="match status" value="1"/>
</dbReference>
<keyword evidence="6" id="KW-0482">Metalloprotease</keyword>
<dbReference type="GO" id="GO:0008237">
    <property type="term" value="F:metallopeptidase activity"/>
    <property type="evidence" value="ECO:0007669"/>
    <property type="project" value="UniProtKB-KW"/>
</dbReference>
<keyword evidence="3" id="KW-0479">Metal-binding</keyword>
<dbReference type="EMBL" id="LJOD01000001">
    <property type="protein sequence ID" value="KPE53167.1"/>
    <property type="molecule type" value="Genomic_DNA"/>
</dbReference>
<evidence type="ECO:0000256" key="3">
    <source>
        <dbReference type="ARBA" id="ARBA00022723"/>
    </source>
</evidence>